<feature type="region of interest" description="Disordered" evidence="1">
    <location>
        <begin position="1"/>
        <end position="50"/>
    </location>
</feature>
<reference evidence="3" key="1">
    <citation type="submission" date="2016-06" db="EMBL/GenBank/DDBJ databases">
        <authorList>
            <person name="Varghese N."/>
            <person name="Submissions Spin"/>
        </authorList>
    </citation>
    <scope>NUCLEOTIDE SEQUENCE [LARGE SCALE GENOMIC DNA]</scope>
    <source>
        <strain evidence="3">DSM 44983</strain>
    </source>
</reference>
<evidence type="ECO:0008006" key="4">
    <source>
        <dbReference type="Google" id="ProtNLM"/>
    </source>
</evidence>
<dbReference type="EMBL" id="LT607752">
    <property type="protein sequence ID" value="SCG77222.1"/>
    <property type="molecule type" value="Genomic_DNA"/>
</dbReference>
<keyword evidence="3" id="KW-1185">Reference proteome</keyword>
<sequence>MNAPTNPTDPVSPASPALPTSLGSPASPGSPAGPGGPASPDGPVDGVGHPRRHLPLRPLWLCRVCAAPWPCGTARLALVAEYAHDRTALHVHLCAVLHDAAADLYRLRPDTGPDPAALFTRFLAWVPRTRPPTGQR</sequence>
<dbReference type="Proteomes" id="UP000198226">
    <property type="component" value="Chromosome I"/>
</dbReference>
<name>A0A1C5K359_9ACTN</name>
<feature type="compositionally biased region" description="Low complexity" evidence="1">
    <location>
        <begin position="11"/>
        <end position="30"/>
    </location>
</feature>
<evidence type="ECO:0000313" key="2">
    <source>
        <dbReference type="EMBL" id="SCG77222.1"/>
    </source>
</evidence>
<accession>A0A1C5K359</accession>
<proteinExistence type="predicted"/>
<gene>
    <name evidence="2" type="ORF">GA0070623_4208</name>
</gene>
<organism evidence="2 3">
    <name type="scientific">Micromonospora rifamycinica</name>
    <dbReference type="NCBI Taxonomy" id="291594"/>
    <lineage>
        <taxon>Bacteria</taxon>
        <taxon>Bacillati</taxon>
        <taxon>Actinomycetota</taxon>
        <taxon>Actinomycetes</taxon>
        <taxon>Micromonosporales</taxon>
        <taxon>Micromonosporaceae</taxon>
        <taxon>Micromonospora</taxon>
    </lineage>
</organism>
<feature type="compositionally biased region" description="Low complexity" evidence="1">
    <location>
        <begin position="38"/>
        <end position="47"/>
    </location>
</feature>
<dbReference type="AlphaFoldDB" id="A0A1C5K359"/>
<protein>
    <recommendedName>
        <fullName evidence="4">Flavin reductase</fullName>
    </recommendedName>
</protein>
<evidence type="ECO:0000313" key="3">
    <source>
        <dbReference type="Proteomes" id="UP000198226"/>
    </source>
</evidence>
<evidence type="ECO:0000256" key="1">
    <source>
        <dbReference type="SAM" id="MobiDB-lite"/>
    </source>
</evidence>